<evidence type="ECO:0000259" key="2">
    <source>
        <dbReference type="Pfam" id="PF07859"/>
    </source>
</evidence>
<dbReference type="PANTHER" id="PTHR48081:SF8">
    <property type="entry name" value="ALPHA_BETA HYDROLASE FOLD-3 DOMAIN-CONTAINING PROTEIN-RELATED"/>
    <property type="match status" value="1"/>
</dbReference>
<name>A0AAU1ZXB9_9ACTN</name>
<dbReference type="SUPFAM" id="SSF53474">
    <property type="entry name" value="alpha/beta-Hydrolases"/>
    <property type="match status" value="1"/>
</dbReference>
<dbReference type="PANTHER" id="PTHR48081">
    <property type="entry name" value="AB HYDROLASE SUPERFAMILY PROTEIN C4A8.06C"/>
    <property type="match status" value="1"/>
</dbReference>
<organism evidence="3">
    <name type="scientific">Streptomyces sp. NBC_00093</name>
    <dbReference type="NCBI Taxonomy" id="2975649"/>
    <lineage>
        <taxon>Bacteria</taxon>
        <taxon>Bacillati</taxon>
        <taxon>Actinomycetota</taxon>
        <taxon>Actinomycetes</taxon>
        <taxon>Kitasatosporales</taxon>
        <taxon>Streptomycetaceae</taxon>
        <taxon>Streptomyces</taxon>
    </lineage>
</organism>
<dbReference type="EMBL" id="CP108222">
    <property type="protein sequence ID" value="WTT16116.1"/>
    <property type="molecule type" value="Genomic_DNA"/>
</dbReference>
<keyword evidence="1 3" id="KW-0378">Hydrolase</keyword>
<reference evidence="3" key="1">
    <citation type="submission" date="2022-10" db="EMBL/GenBank/DDBJ databases">
        <title>The complete genomes of actinobacterial strains from the NBC collection.</title>
        <authorList>
            <person name="Joergensen T.S."/>
            <person name="Alvarez Arevalo M."/>
            <person name="Sterndorff E.B."/>
            <person name="Faurdal D."/>
            <person name="Vuksanovic O."/>
            <person name="Mourched A.-S."/>
            <person name="Charusanti P."/>
            <person name="Shaw S."/>
            <person name="Blin K."/>
            <person name="Weber T."/>
        </authorList>
    </citation>
    <scope>NUCLEOTIDE SEQUENCE</scope>
    <source>
        <strain evidence="3">NBC_00093</strain>
    </source>
</reference>
<dbReference type="GO" id="GO:0016787">
    <property type="term" value="F:hydrolase activity"/>
    <property type="evidence" value="ECO:0007669"/>
    <property type="project" value="UniProtKB-KW"/>
</dbReference>
<sequence>MKLDLVAPELRRNVTWMPRLPLRPRWVLRGVRALARRHSPGEPVEGVALEIVDEGQGMRVYTPAGGGSGAALLWVHGGGYVIGDALQDEVFCSATAQALGIVVVSANYRLAPEHPFPAALDDAFAAWEWLGKSAGALGIDRERVAVGGGSAGAGLAACLVQRLHDAGGVRPVAQWLFAPMADDRTAVRRELDPVQHRVWNNAANRFGWAAYLGAEPGGPRTPDYAVAARRADLRGLPPAWISVGDIDLFTDECRTYAERLRDAGVDCVFDLVPGAPHGFETWAPDSRLARELLERSRAWLGAQLTGSASSAVPGEA</sequence>
<proteinExistence type="predicted"/>
<dbReference type="AlphaFoldDB" id="A0AAU1ZXB9"/>
<dbReference type="InterPro" id="IPR050300">
    <property type="entry name" value="GDXG_lipolytic_enzyme"/>
</dbReference>
<evidence type="ECO:0000256" key="1">
    <source>
        <dbReference type="ARBA" id="ARBA00022801"/>
    </source>
</evidence>
<dbReference type="InterPro" id="IPR029058">
    <property type="entry name" value="AB_hydrolase_fold"/>
</dbReference>
<accession>A0AAU1ZXB9</accession>
<dbReference type="Pfam" id="PF07859">
    <property type="entry name" value="Abhydrolase_3"/>
    <property type="match status" value="1"/>
</dbReference>
<feature type="domain" description="Alpha/beta hydrolase fold-3" evidence="2">
    <location>
        <begin position="72"/>
        <end position="280"/>
    </location>
</feature>
<gene>
    <name evidence="3" type="ORF">OHA22_11520</name>
</gene>
<dbReference type="InterPro" id="IPR013094">
    <property type="entry name" value="AB_hydrolase_3"/>
</dbReference>
<dbReference type="Gene3D" id="3.40.50.1820">
    <property type="entry name" value="alpha/beta hydrolase"/>
    <property type="match status" value="1"/>
</dbReference>
<protein>
    <submittedName>
        <fullName evidence="3">Alpha/beta hydrolase</fullName>
    </submittedName>
</protein>
<evidence type="ECO:0000313" key="3">
    <source>
        <dbReference type="EMBL" id="WTT16116.1"/>
    </source>
</evidence>